<feature type="compositionally biased region" description="Basic and acidic residues" evidence="1">
    <location>
        <begin position="47"/>
        <end position="57"/>
    </location>
</feature>
<protein>
    <submittedName>
        <fullName evidence="2">Uncharacterized protein</fullName>
    </submittedName>
</protein>
<evidence type="ECO:0000313" key="3">
    <source>
        <dbReference type="Proteomes" id="UP000704712"/>
    </source>
</evidence>
<gene>
    <name evidence="2" type="ORF">GN958_ATG05037</name>
</gene>
<dbReference type="AlphaFoldDB" id="A0A8S9UYL4"/>
<accession>A0A8S9UYL4</accession>
<comment type="caution">
    <text evidence="2">The sequence shown here is derived from an EMBL/GenBank/DDBJ whole genome shotgun (WGS) entry which is preliminary data.</text>
</comment>
<sequence length="133" mass="14571">MPRRHARAPKRSDEASGSEASSSSDSDSAAETSRSSYTSEPRRARRNDRARIFRVVEPEVGLESSGASELDTTSGNNATVSNRGSGDGGIVARDDLVHVSKIDVKMFDDWKTLEAYLRNYGRRTYQVCVPISS</sequence>
<feature type="compositionally biased region" description="Low complexity" evidence="1">
    <location>
        <begin position="15"/>
        <end position="36"/>
    </location>
</feature>
<feature type="region of interest" description="Disordered" evidence="1">
    <location>
        <begin position="1"/>
        <end position="91"/>
    </location>
</feature>
<feature type="compositionally biased region" description="Polar residues" evidence="1">
    <location>
        <begin position="65"/>
        <end position="84"/>
    </location>
</feature>
<reference evidence="2" key="1">
    <citation type="submission" date="2020-03" db="EMBL/GenBank/DDBJ databases">
        <title>Hybrid Assembly of Korean Phytophthora infestans isolates.</title>
        <authorList>
            <person name="Prokchorchik M."/>
            <person name="Lee Y."/>
            <person name="Seo J."/>
            <person name="Cho J.-H."/>
            <person name="Park Y.-E."/>
            <person name="Jang D.-C."/>
            <person name="Im J.-S."/>
            <person name="Choi J.-G."/>
            <person name="Park H.-J."/>
            <person name="Lee G.-B."/>
            <person name="Lee Y.-G."/>
            <person name="Hong S.-Y."/>
            <person name="Cho K."/>
            <person name="Sohn K.H."/>
        </authorList>
    </citation>
    <scope>NUCLEOTIDE SEQUENCE</scope>
    <source>
        <strain evidence="2">KR_2_A2</strain>
    </source>
</reference>
<evidence type="ECO:0000313" key="2">
    <source>
        <dbReference type="EMBL" id="KAF4145790.1"/>
    </source>
</evidence>
<dbReference type="EMBL" id="JAACNO010000690">
    <property type="protein sequence ID" value="KAF4145790.1"/>
    <property type="molecule type" value="Genomic_DNA"/>
</dbReference>
<name>A0A8S9UYL4_PHYIN</name>
<dbReference type="Proteomes" id="UP000704712">
    <property type="component" value="Unassembled WGS sequence"/>
</dbReference>
<proteinExistence type="predicted"/>
<evidence type="ECO:0000256" key="1">
    <source>
        <dbReference type="SAM" id="MobiDB-lite"/>
    </source>
</evidence>
<organism evidence="2 3">
    <name type="scientific">Phytophthora infestans</name>
    <name type="common">Potato late blight agent</name>
    <name type="synonym">Botrytis infestans</name>
    <dbReference type="NCBI Taxonomy" id="4787"/>
    <lineage>
        <taxon>Eukaryota</taxon>
        <taxon>Sar</taxon>
        <taxon>Stramenopiles</taxon>
        <taxon>Oomycota</taxon>
        <taxon>Peronosporomycetes</taxon>
        <taxon>Peronosporales</taxon>
        <taxon>Peronosporaceae</taxon>
        <taxon>Phytophthora</taxon>
    </lineage>
</organism>